<dbReference type="SUPFAM" id="SSF53850">
    <property type="entry name" value="Periplasmic binding protein-like II"/>
    <property type="match status" value="1"/>
</dbReference>
<dbReference type="Proteomes" id="UP000248132">
    <property type="component" value="Unassembled WGS sequence"/>
</dbReference>
<evidence type="ECO:0000256" key="5">
    <source>
        <dbReference type="ARBA" id="ARBA00023288"/>
    </source>
</evidence>
<feature type="chain" id="PRO_5038666091" evidence="6">
    <location>
        <begin position="20"/>
        <end position="429"/>
    </location>
</feature>
<keyword evidence="4" id="KW-0564">Palmitate</keyword>
<proteinExistence type="predicted"/>
<dbReference type="PANTHER" id="PTHR43649:SF33">
    <property type="entry name" value="POLYGALACTURONAN_RHAMNOGALACTURONAN-BINDING PROTEIN YTCQ"/>
    <property type="match status" value="1"/>
</dbReference>
<dbReference type="Gene3D" id="3.40.190.10">
    <property type="entry name" value="Periplasmic binding protein-like II"/>
    <property type="match status" value="1"/>
</dbReference>
<reference evidence="7 8" key="1">
    <citation type="submission" date="2018-06" db="EMBL/GenBank/DDBJ databases">
        <title>Genomic Encyclopedia of Type Strains, Phase I: the one thousand microbial genomes (KMG-I) project.</title>
        <authorList>
            <person name="Kyrpides N."/>
        </authorList>
    </citation>
    <scope>NUCLEOTIDE SEQUENCE [LARGE SCALE GENOMIC DNA]</scope>
    <source>
        <strain evidence="7 8">DSM 19573</strain>
    </source>
</reference>
<dbReference type="PROSITE" id="PS51257">
    <property type="entry name" value="PROKAR_LIPOPROTEIN"/>
    <property type="match status" value="1"/>
</dbReference>
<dbReference type="EMBL" id="QKMR01000032">
    <property type="protein sequence ID" value="PYG84360.1"/>
    <property type="molecule type" value="Genomic_DNA"/>
</dbReference>
<evidence type="ECO:0000256" key="4">
    <source>
        <dbReference type="ARBA" id="ARBA00023139"/>
    </source>
</evidence>
<keyword evidence="8" id="KW-1185">Reference proteome</keyword>
<dbReference type="RefSeq" id="WP_110463565.1">
    <property type="nucleotide sequence ID" value="NZ_QKMR01000032.1"/>
</dbReference>
<keyword evidence="1" id="KW-1003">Cell membrane</keyword>
<name>A0A318XS29_9FIRM</name>
<gene>
    <name evidence="7" type="ORF">LY28_03623</name>
</gene>
<evidence type="ECO:0000256" key="3">
    <source>
        <dbReference type="ARBA" id="ARBA00023136"/>
    </source>
</evidence>
<keyword evidence="3" id="KW-0472">Membrane</keyword>
<dbReference type="Pfam" id="PF01547">
    <property type="entry name" value="SBP_bac_1"/>
    <property type="match status" value="1"/>
</dbReference>
<dbReference type="InterPro" id="IPR050490">
    <property type="entry name" value="Bact_solute-bd_prot1"/>
</dbReference>
<keyword evidence="5" id="KW-0449">Lipoprotein</keyword>
<organism evidence="7 8">
    <name type="scientific">Ruminiclostridium sufflavum DSM 19573</name>
    <dbReference type="NCBI Taxonomy" id="1121337"/>
    <lineage>
        <taxon>Bacteria</taxon>
        <taxon>Bacillati</taxon>
        <taxon>Bacillota</taxon>
        <taxon>Clostridia</taxon>
        <taxon>Eubacteriales</taxon>
        <taxon>Oscillospiraceae</taxon>
        <taxon>Ruminiclostridium</taxon>
    </lineage>
</organism>
<evidence type="ECO:0000256" key="6">
    <source>
        <dbReference type="SAM" id="SignalP"/>
    </source>
</evidence>
<evidence type="ECO:0000313" key="8">
    <source>
        <dbReference type="Proteomes" id="UP000248132"/>
    </source>
</evidence>
<feature type="signal peptide" evidence="6">
    <location>
        <begin position="1"/>
        <end position="19"/>
    </location>
</feature>
<comment type="caution">
    <text evidence="7">The sequence shown here is derived from an EMBL/GenBank/DDBJ whole genome shotgun (WGS) entry which is preliminary data.</text>
</comment>
<evidence type="ECO:0000313" key="7">
    <source>
        <dbReference type="EMBL" id="PYG84360.1"/>
    </source>
</evidence>
<keyword evidence="2 6" id="KW-0732">Signal</keyword>
<evidence type="ECO:0000256" key="2">
    <source>
        <dbReference type="ARBA" id="ARBA00022729"/>
    </source>
</evidence>
<sequence>MLRRWISFALIVLMSAAILGTGCSDSKGSEAASAAGSTADSSDSSEKVLGVCYFSQMDTLNATVLSNFKRIHSDVNVKEKVLDPEDFDSFQLQFQAELAAGQGADVIFLPAWCLPNDYKLMRDGVLCDLSTLISEDEELKIENYNKTILDTGIYDGKRYIIPIDYCFSYFYTYKTVMGDLKLETSNWTWDDLLKAAKEYFNSSNGKYFLEPDFNFWDMKYSDKNSYVNYDKKTSNFNSEGFIKLLQTYKELLPYVCPNEAEQEETDSEERIKLSVLRTENYTGVVKNAQGVVKPFNEEPIFIPYPTLDGVSNVNAFATNIAAITSKCKYKEEAFDYIKILLSTTIQNDETFNAPVMKSVFEEQSKTFKPVSESKTSITNIFGKINSCTLGDGSVDEIIKAELPAFVSGNKTAEQTAKAIDEKVNAYLKE</sequence>
<dbReference type="InterPro" id="IPR006059">
    <property type="entry name" value="SBP"/>
</dbReference>
<dbReference type="AlphaFoldDB" id="A0A318XS29"/>
<protein>
    <submittedName>
        <fullName evidence="7">ABC-type glycerol-3-phosphate transport system substrate-binding protein</fullName>
    </submittedName>
</protein>
<evidence type="ECO:0000256" key="1">
    <source>
        <dbReference type="ARBA" id="ARBA00022475"/>
    </source>
</evidence>
<dbReference type="OrthoDB" id="383937at2"/>
<accession>A0A318XS29</accession>
<dbReference type="PANTHER" id="PTHR43649">
    <property type="entry name" value="ARABINOSE-BINDING PROTEIN-RELATED"/>
    <property type="match status" value="1"/>
</dbReference>